<dbReference type="InterPro" id="IPR007111">
    <property type="entry name" value="NACHT_NTPase"/>
</dbReference>
<name>A0A8H6ISL8_9PEZI</name>
<dbReference type="AlphaFoldDB" id="A0A8H6ISL8"/>
<evidence type="ECO:0000259" key="2">
    <source>
        <dbReference type="PROSITE" id="PS50837"/>
    </source>
</evidence>
<evidence type="ECO:0000313" key="3">
    <source>
        <dbReference type="EMBL" id="KAF6795449.1"/>
    </source>
</evidence>
<comment type="caution">
    <text evidence="3">The sequence shown here is derived from an EMBL/GenBank/DDBJ whole genome shotgun (WGS) entry which is preliminary data.</text>
</comment>
<protein>
    <recommendedName>
        <fullName evidence="2">NACHT domain-containing protein</fullName>
    </recommendedName>
</protein>
<evidence type="ECO:0000256" key="1">
    <source>
        <dbReference type="ARBA" id="ARBA00022737"/>
    </source>
</evidence>
<keyword evidence="1" id="KW-0677">Repeat</keyword>
<dbReference type="SUPFAM" id="SSF52540">
    <property type="entry name" value="P-loop containing nucleoside triphosphate hydrolases"/>
    <property type="match status" value="1"/>
</dbReference>
<proteinExistence type="predicted"/>
<dbReference type="PANTHER" id="PTHR10039">
    <property type="entry name" value="AMELOGENIN"/>
    <property type="match status" value="1"/>
</dbReference>
<dbReference type="PANTHER" id="PTHR10039:SF15">
    <property type="entry name" value="NACHT DOMAIN-CONTAINING PROTEIN"/>
    <property type="match status" value="1"/>
</dbReference>
<dbReference type="Pfam" id="PF17111">
    <property type="entry name" value="PigL_N"/>
    <property type="match status" value="1"/>
</dbReference>
<dbReference type="Gene3D" id="3.40.50.300">
    <property type="entry name" value="P-loop containing nucleotide triphosphate hydrolases"/>
    <property type="match status" value="1"/>
</dbReference>
<dbReference type="InterPro" id="IPR056884">
    <property type="entry name" value="NPHP3-like_N"/>
</dbReference>
<sequence>MADPLSIAPSVAGIVQLSVDVFQRVCKYTKEAKGAEKSIKELAGQTRSLSGILQNLALLASSLEHEHEHTKTTFKAHHLHACRQTLSVIEKRLKKAEDDFATGESRTRAVLRSLRWPFSADETKSLISDLAGHRSTLELVLSAETLEKLLQSLASQDEIKGGLDSLMQKVDRISSIQTCNLTFQKWRDVPHSAIWLSGIPGAGKTVLSGAVIEEILQCSSDSTAVAFFYCDYKNNESKRPTNLLSALAVQLAQQSDAAFRILEAYYDGLTARNGLRGDPDDEGLQELISQISALYEEVYIIIDGLDECDDNVIEVVEGLTRLRDDCPSVSMAVFSRNELEIREGLEEDFAHIEIVAHTEDLDLYLDYLCELTNNLARREALSSLPPTLEETYHRLLQIVLAAGPDVTDLVRKTLHWIAVDQYIPLPALQEGVSIPDSPGTDFSEDDLIDIDEIYRRCSSFVRKVHLDDVYFGEYQQEGLELAHFTVVEYLTRIDPSSDVATFKLDYEQAANELCRTCLRSVLMTDIGSDYLAQDSFVLSARLELNFTMHPFRLYSRMELCWEDAWSPFDPIELASNSTLRFVGRGQVII</sequence>
<keyword evidence="4" id="KW-1185">Reference proteome</keyword>
<dbReference type="PROSITE" id="PS50837">
    <property type="entry name" value="NACHT"/>
    <property type="match status" value="1"/>
</dbReference>
<dbReference type="InterPro" id="IPR027417">
    <property type="entry name" value="P-loop_NTPase"/>
</dbReference>
<feature type="domain" description="NACHT" evidence="2">
    <location>
        <begin position="192"/>
        <end position="307"/>
    </location>
</feature>
<dbReference type="Pfam" id="PF24883">
    <property type="entry name" value="NPHP3_N"/>
    <property type="match status" value="1"/>
</dbReference>
<accession>A0A8H6ISL8</accession>
<dbReference type="InterPro" id="IPR031348">
    <property type="entry name" value="PigL_N"/>
</dbReference>
<dbReference type="Proteomes" id="UP000639643">
    <property type="component" value="Unassembled WGS sequence"/>
</dbReference>
<reference evidence="3" key="1">
    <citation type="journal article" date="2020" name="Phytopathology">
        <title>Genome Sequence Resources of Colletotrichum truncatum, C. plurivorum, C. musicola, and C. sojae: Four Species Pathogenic to Soybean (Glycine max).</title>
        <authorList>
            <person name="Rogerio F."/>
            <person name="Boufleur T.R."/>
            <person name="Ciampi-Guillardi M."/>
            <person name="Sukno S.A."/>
            <person name="Thon M.R."/>
            <person name="Massola Junior N.S."/>
            <person name="Baroncelli R."/>
        </authorList>
    </citation>
    <scope>NUCLEOTIDE SEQUENCE</scope>
    <source>
        <strain evidence="3">LFN0074</strain>
    </source>
</reference>
<evidence type="ECO:0000313" key="4">
    <source>
        <dbReference type="Proteomes" id="UP000639643"/>
    </source>
</evidence>
<dbReference type="OrthoDB" id="194358at2759"/>
<gene>
    <name evidence="3" type="ORF">CMUS01_15917</name>
</gene>
<organism evidence="3 4">
    <name type="scientific">Colletotrichum musicola</name>
    <dbReference type="NCBI Taxonomy" id="2175873"/>
    <lineage>
        <taxon>Eukaryota</taxon>
        <taxon>Fungi</taxon>
        <taxon>Dikarya</taxon>
        <taxon>Ascomycota</taxon>
        <taxon>Pezizomycotina</taxon>
        <taxon>Sordariomycetes</taxon>
        <taxon>Hypocreomycetidae</taxon>
        <taxon>Glomerellales</taxon>
        <taxon>Glomerellaceae</taxon>
        <taxon>Colletotrichum</taxon>
        <taxon>Colletotrichum orchidearum species complex</taxon>
    </lineage>
</organism>
<dbReference type="EMBL" id="WIGM01001505">
    <property type="protein sequence ID" value="KAF6795449.1"/>
    <property type="molecule type" value="Genomic_DNA"/>
</dbReference>